<evidence type="ECO:0000256" key="1">
    <source>
        <dbReference type="ARBA" id="ARBA00022630"/>
    </source>
</evidence>
<gene>
    <name evidence="4" type="ORF">SHI21_18625</name>
</gene>
<accession>A0ABU5VZ59</accession>
<keyword evidence="3 4" id="KW-0560">Oxidoreductase</keyword>
<keyword evidence="1" id="KW-0285">Flavoprotein</keyword>
<dbReference type="RefSeq" id="WP_323578580.1">
    <property type="nucleotide sequence ID" value="NZ_JAYGJQ010000003.1"/>
</dbReference>
<dbReference type="PANTHER" id="PTHR32332:SF20">
    <property type="entry name" value="2-NITROPROPANE DIOXYGENASE-LIKE PROTEIN"/>
    <property type="match status" value="1"/>
</dbReference>
<dbReference type="PANTHER" id="PTHR32332">
    <property type="entry name" value="2-NITROPROPANE DIOXYGENASE"/>
    <property type="match status" value="1"/>
</dbReference>
<dbReference type="Gene3D" id="3.20.20.70">
    <property type="entry name" value="Aldolase class I"/>
    <property type="match status" value="1"/>
</dbReference>
<dbReference type="InterPro" id="IPR004136">
    <property type="entry name" value="NMO"/>
</dbReference>
<dbReference type="InterPro" id="IPR013785">
    <property type="entry name" value="Aldolase_TIM"/>
</dbReference>
<keyword evidence="2" id="KW-0288">FMN</keyword>
<dbReference type="Proteomes" id="UP001302274">
    <property type="component" value="Unassembled WGS sequence"/>
</dbReference>
<dbReference type="SUPFAM" id="SSF51412">
    <property type="entry name" value="Inosine monophosphate dehydrogenase (IMPDH)"/>
    <property type="match status" value="1"/>
</dbReference>
<dbReference type="EMBL" id="JAYGJQ010000003">
    <property type="protein sequence ID" value="MEA9358257.1"/>
    <property type="molecule type" value="Genomic_DNA"/>
</dbReference>
<keyword evidence="5" id="KW-1185">Reference proteome</keyword>
<keyword evidence="4" id="KW-0503">Monooxygenase</keyword>
<reference evidence="4 5" key="1">
    <citation type="submission" date="2023-11" db="EMBL/GenBank/DDBJ databases">
        <title>A Novel Polar Bacteriovorax (B. antarcticus) Isolated from the Biocrust in Antarctica.</title>
        <authorList>
            <person name="Mun W."/>
            <person name="Choi S.Y."/>
            <person name="Mitchell R.J."/>
        </authorList>
    </citation>
    <scope>NUCLEOTIDE SEQUENCE [LARGE SCALE GENOMIC DNA]</scope>
    <source>
        <strain evidence="4 5">PP10</strain>
    </source>
</reference>
<proteinExistence type="predicted"/>
<dbReference type="CDD" id="cd04730">
    <property type="entry name" value="NPD_like"/>
    <property type="match status" value="1"/>
</dbReference>
<protein>
    <submittedName>
        <fullName evidence="4">Nitronate monooxygenase</fullName>
        <ecNumber evidence="4">1.13.12.-</ecNumber>
    </submittedName>
</protein>
<organism evidence="4 5">
    <name type="scientific">Bacteriovorax antarcticus</name>
    <dbReference type="NCBI Taxonomy" id="3088717"/>
    <lineage>
        <taxon>Bacteria</taxon>
        <taxon>Pseudomonadati</taxon>
        <taxon>Bdellovibrionota</taxon>
        <taxon>Bacteriovoracia</taxon>
        <taxon>Bacteriovoracales</taxon>
        <taxon>Bacteriovoracaceae</taxon>
        <taxon>Bacteriovorax</taxon>
    </lineage>
</organism>
<dbReference type="GO" id="GO:0004497">
    <property type="term" value="F:monooxygenase activity"/>
    <property type="evidence" value="ECO:0007669"/>
    <property type="project" value="UniProtKB-KW"/>
</dbReference>
<evidence type="ECO:0000313" key="4">
    <source>
        <dbReference type="EMBL" id="MEA9358257.1"/>
    </source>
</evidence>
<sequence>MNNPITKLFNVKYPIVQGGMVWVSGAKLAAAVSNSGGLGLIGAGSMKPDLLRTHIIKAQGLTNKPFGVNVPLLYPGAQEQIELALNLGVKIFFTSAGSPKKFTNFLKDKGATVVHVTSSPELAVKCADAGVDAIVAEGFEAGGHNGREEITTLTLIPQVRSAVKIPLIAAGGIASGSAIAAVLALGADGVQLGTRFLMTRESSAHDNFKKLALNALPHSTQMAMRSTVPVRLLSNQFALEIKQIENQYMGDELKTKLDEHLGKYRAMNGMLNGDVDQGELEVGQIVSLIKDIPSVEEVMKELVSDYQKTLSRLPVSL</sequence>
<dbReference type="Pfam" id="PF03060">
    <property type="entry name" value="NMO"/>
    <property type="match status" value="1"/>
</dbReference>
<name>A0ABU5VZ59_9BACT</name>
<comment type="caution">
    <text evidence="4">The sequence shown here is derived from an EMBL/GenBank/DDBJ whole genome shotgun (WGS) entry which is preliminary data.</text>
</comment>
<evidence type="ECO:0000256" key="2">
    <source>
        <dbReference type="ARBA" id="ARBA00022643"/>
    </source>
</evidence>
<evidence type="ECO:0000313" key="5">
    <source>
        <dbReference type="Proteomes" id="UP001302274"/>
    </source>
</evidence>
<dbReference type="EC" id="1.13.12.-" evidence="4"/>
<evidence type="ECO:0000256" key="3">
    <source>
        <dbReference type="ARBA" id="ARBA00023002"/>
    </source>
</evidence>